<reference evidence="4" key="1">
    <citation type="submission" date="2025-08" db="UniProtKB">
        <authorList>
            <consortium name="RefSeq"/>
        </authorList>
    </citation>
    <scope>IDENTIFICATION</scope>
    <source>
        <tissue evidence="4">Whole sample</tissue>
    </source>
</reference>
<keyword evidence="2" id="KW-0472">Membrane</keyword>
<dbReference type="KEGG" id="cvn:111123678"/>
<evidence type="ECO:0000313" key="3">
    <source>
        <dbReference type="Proteomes" id="UP000694844"/>
    </source>
</evidence>
<organism evidence="3 4">
    <name type="scientific">Crassostrea virginica</name>
    <name type="common">Eastern oyster</name>
    <dbReference type="NCBI Taxonomy" id="6565"/>
    <lineage>
        <taxon>Eukaryota</taxon>
        <taxon>Metazoa</taxon>
        <taxon>Spiralia</taxon>
        <taxon>Lophotrochozoa</taxon>
        <taxon>Mollusca</taxon>
        <taxon>Bivalvia</taxon>
        <taxon>Autobranchia</taxon>
        <taxon>Pteriomorphia</taxon>
        <taxon>Ostreida</taxon>
        <taxon>Ostreoidea</taxon>
        <taxon>Ostreidae</taxon>
        <taxon>Crassostrea</taxon>
    </lineage>
</organism>
<dbReference type="OrthoDB" id="6117380at2759"/>
<evidence type="ECO:0000256" key="1">
    <source>
        <dbReference type="SAM" id="MobiDB-lite"/>
    </source>
</evidence>
<name>A0A8B8D1D6_CRAVI</name>
<keyword evidence="3" id="KW-1185">Reference proteome</keyword>
<protein>
    <submittedName>
        <fullName evidence="4">Uncharacterized protein LOC111123678</fullName>
    </submittedName>
</protein>
<gene>
    <name evidence="4" type="primary">LOC111123678</name>
</gene>
<dbReference type="AlphaFoldDB" id="A0A8B8D1D6"/>
<keyword evidence="2" id="KW-0812">Transmembrane</keyword>
<keyword evidence="2" id="KW-1133">Transmembrane helix</keyword>
<dbReference type="RefSeq" id="XP_022321888.1">
    <property type="nucleotide sequence ID" value="XM_022466180.1"/>
</dbReference>
<feature type="transmembrane region" description="Helical" evidence="2">
    <location>
        <begin position="137"/>
        <end position="155"/>
    </location>
</feature>
<evidence type="ECO:0000313" key="4">
    <source>
        <dbReference type="RefSeq" id="XP_022321888.1"/>
    </source>
</evidence>
<feature type="region of interest" description="Disordered" evidence="1">
    <location>
        <begin position="1"/>
        <end position="40"/>
    </location>
</feature>
<sequence length="340" mass="38592">MATSSRNSEGEPLLQPDGQRINQQRDDGEGSKTSGGSEKDASFFPSESLMFVVSGVVIMVASLSYDFSEAHPCKLKTALDSIHLKNTTNLCKYNTIEDIAEAIYLWSWSLFIWNSYLVILSPYIYRFVIRRYPSFQIIFYTVFFFGSTGFSYMLLDQYSKLNDAQSKEVNIAYYQLQSSMISELETSYTSDNLSSGDIYSKAWNDFFIQYDCCAVREVQGTTNDFVNTPWCTTNGSCHANTSTIPRTCCKDVTPDDYQNAPPACYASVVPGTFKQSCISRIRALTVSSVDEGSIHTLKSYVYAVGIYQVLIQMWTIMHVQIKFLEILKTIYRHFHGRNHS</sequence>
<dbReference type="GeneID" id="111123678"/>
<feature type="transmembrane region" description="Helical" evidence="2">
    <location>
        <begin position="103"/>
        <end position="125"/>
    </location>
</feature>
<accession>A0A8B8D1D6</accession>
<proteinExistence type="predicted"/>
<dbReference type="Proteomes" id="UP000694844">
    <property type="component" value="Chromosome 3"/>
</dbReference>
<evidence type="ECO:0000256" key="2">
    <source>
        <dbReference type="SAM" id="Phobius"/>
    </source>
</evidence>
<feature type="transmembrane region" description="Helical" evidence="2">
    <location>
        <begin position="48"/>
        <end position="65"/>
    </location>
</feature>